<proteinExistence type="predicted"/>
<accession>A0A4R8DPV2</accession>
<dbReference type="AlphaFoldDB" id="A0A4R8DPV2"/>
<reference evidence="3 4" key="1">
    <citation type="submission" date="2019-03" db="EMBL/GenBank/DDBJ databases">
        <title>Genomic Encyclopedia of Type Strains, Phase IV (KMG-IV): sequencing the most valuable type-strain genomes for metagenomic binning, comparative biology and taxonomic classification.</title>
        <authorList>
            <person name="Goeker M."/>
        </authorList>
    </citation>
    <scope>NUCLEOTIDE SEQUENCE [LARGE SCALE GENOMIC DNA]</scope>
    <source>
        <strain evidence="3 4">DSM 100059</strain>
    </source>
</reference>
<evidence type="ECO:0000313" key="3">
    <source>
        <dbReference type="EMBL" id="TDW99785.1"/>
    </source>
</evidence>
<feature type="region of interest" description="Disordered" evidence="1">
    <location>
        <begin position="1"/>
        <end position="21"/>
    </location>
</feature>
<comment type="caution">
    <text evidence="3">The sequence shown here is derived from an EMBL/GenBank/DDBJ whole genome shotgun (WGS) entry which is preliminary data.</text>
</comment>
<dbReference type="InterPro" id="IPR053830">
    <property type="entry name" value="DUF6922"/>
</dbReference>
<name>A0A4R8DPV2_9BACT</name>
<evidence type="ECO:0000256" key="1">
    <source>
        <dbReference type="SAM" id="MobiDB-lite"/>
    </source>
</evidence>
<feature type="compositionally biased region" description="Polar residues" evidence="1">
    <location>
        <begin position="1"/>
        <end position="15"/>
    </location>
</feature>
<organism evidence="3 4">
    <name type="scientific">Dinghuibacter silviterrae</name>
    <dbReference type="NCBI Taxonomy" id="1539049"/>
    <lineage>
        <taxon>Bacteria</taxon>
        <taxon>Pseudomonadati</taxon>
        <taxon>Bacteroidota</taxon>
        <taxon>Chitinophagia</taxon>
        <taxon>Chitinophagales</taxon>
        <taxon>Chitinophagaceae</taxon>
        <taxon>Dinghuibacter</taxon>
    </lineage>
</organism>
<keyword evidence="4" id="KW-1185">Reference proteome</keyword>
<dbReference type="Pfam" id="PF21956">
    <property type="entry name" value="DUF6922"/>
    <property type="match status" value="1"/>
</dbReference>
<feature type="domain" description="DUF6922" evidence="2">
    <location>
        <begin position="24"/>
        <end position="75"/>
    </location>
</feature>
<evidence type="ECO:0000259" key="2">
    <source>
        <dbReference type="Pfam" id="PF21956"/>
    </source>
</evidence>
<dbReference type="RefSeq" id="WP_211352042.1">
    <property type="nucleotide sequence ID" value="NZ_SODV01000001.1"/>
</dbReference>
<gene>
    <name evidence="3" type="ORF">EDB95_0796</name>
</gene>
<evidence type="ECO:0000313" key="4">
    <source>
        <dbReference type="Proteomes" id="UP000294498"/>
    </source>
</evidence>
<sequence>MDHQHFTTQSTQDSNAGKGPPLALPKRLFWDFDYDNIDWQKDCASVIERVIERGTNEEWQVLIRYYGYEEVVHALKYESTYLMDHTIDKVCAYFKLEREDLRCYRRKQSRPRLWL</sequence>
<dbReference type="Proteomes" id="UP000294498">
    <property type="component" value="Unassembled WGS sequence"/>
</dbReference>
<protein>
    <recommendedName>
        <fullName evidence="2">DUF6922 domain-containing protein</fullName>
    </recommendedName>
</protein>
<dbReference type="EMBL" id="SODV01000001">
    <property type="protein sequence ID" value="TDW99785.1"/>
    <property type="molecule type" value="Genomic_DNA"/>
</dbReference>